<name>A0ABW4P830_9NOCA</name>
<accession>A0ABW4P830</accession>
<evidence type="ECO:0000259" key="1">
    <source>
        <dbReference type="Pfam" id="PF01927"/>
    </source>
</evidence>
<comment type="caution">
    <text evidence="3">The sequence shown here is derived from an EMBL/GenBank/DDBJ whole genome shotgun (WGS) entry which is preliminary data.</text>
</comment>
<dbReference type="PANTHER" id="PTHR39081">
    <property type="entry name" value="MUT7-C DOMAIN-CONTAINING PROTEIN"/>
    <property type="match status" value="1"/>
</dbReference>
<feature type="domain" description="Ubiquitin Mut7-C" evidence="2">
    <location>
        <begin position="11"/>
        <end position="87"/>
    </location>
</feature>
<sequence>MGIVQAPGCCEFRFYEELNDFLPPDRRRRTFRHTVDGTPSVKDRIESLGVPHTEVDLILVDGEPVGFDRLLRGGERVAVYPVFERFDLTGVSPLRPRPLRVPRFVADVHLGRLASLLRLLGFDCRYDNSSTDEALAAVSAAEARTVLTRDVGLLRRSAVTRGAFVHATDPRLQLREILDRFDLRGRVEPFTRCARCNGALTPVDRAAVTVPDAVAARHTRFTRCDGCGQVYWPGSHVERLRRRLAEVGITM</sequence>
<gene>
    <name evidence="3" type="ORF">ACFSJG_19570</name>
</gene>
<dbReference type="InterPro" id="IPR002782">
    <property type="entry name" value="Mut7-C_RNAse_dom"/>
</dbReference>
<dbReference type="Proteomes" id="UP001597286">
    <property type="component" value="Unassembled WGS sequence"/>
</dbReference>
<dbReference type="Pfam" id="PF14451">
    <property type="entry name" value="Ub-Mut7C"/>
    <property type="match status" value="1"/>
</dbReference>
<organism evidence="3 4">
    <name type="scientific">Rhodococcus gannanensis</name>
    <dbReference type="NCBI Taxonomy" id="1960308"/>
    <lineage>
        <taxon>Bacteria</taxon>
        <taxon>Bacillati</taxon>
        <taxon>Actinomycetota</taxon>
        <taxon>Actinomycetes</taxon>
        <taxon>Mycobacteriales</taxon>
        <taxon>Nocardiaceae</taxon>
        <taxon>Rhodococcus</taxon>
    </lineage>
</organism>
<protein>
    <submittedName>
        <fullName evidence="3">Mut7-C RNAse domain-containing protein</fullName>
    </submittedName>
</protein>
<evidence type="ECO:0000313" key="4">
    <source>
        <dbReference type="Proteomes" id="UP001597286"/>
    </source>
</evidence>
<keyword evidence="4" id="KW-1185">Reference proteome</keyword>
<reference evidence="4" key="1">
    <citation type="journal article" date="2019" name="Int. J. Syst. Evol. Microbiol.">
        <title>The Global Catalogue of Microorganisms (GCM) 10K type strain sequencing project: providing services to taxonomists for standard genome sequencing and annotation.</title>
        <authorList>
            <consortium name="The Broad Institute Genomics Platform"/>
            <consortium name="The Broad Institute Genome Sequencing Center for Infectious Disease"/>
            <person name="Wu L."/>
            <person name="Ma J."/>
        </authorList>
    </citation>
    <scope>NUCLEOTIDE SEQUENCE [LARGE SCALE GENOMIC DNA]</scope>
    <source>
        <strain evidence="4">DT72</strain>
    </source>
</reference>
<dbReference type="PANTHER" id="PTHR39081:SF1">
    <property type="entry name" value="MUT7-C RNASE DOMAIN-CONTAINING PROTEIN"/>
    <property type="match status" value="1"/>
</dbReference>
<dbReference type="InterPro" id="IPR027798">
    <property type="entry name" value="Ub_Mut7C"/>
</dbReference>
<dbReference type="RefSeq" id="WP_378487190.1">
    <property type="nucleotide sequence ID" value="NZ_JBHUFB010000019.1"/>
</dbReference>
<dbReference type="Pfam" id="PF01927">
    <property type="entry name" value="Mut7-C"/>
    <property type="match status" value="1"/>
</dbReference>
<proteinExistence type="predicted"/>
<evidence type="ECO:0000313" key="3">
    <source>
        <dbReference type="EMBL" id="MFD1814419.1"/>
    </source>
</evidence>
<feature type="domain" description="Mut7-C RNAse" evidence="1">
    <location>
        <begin position="102"/>
        <end position="243"/>
    </location>
</feature>
<dbReference type="EMBL" id="JBHUFB010000019">
    <property type="protein sequence ID" value="MFD1814419.1"/>
    <property type="molecule type" value="Genomic_DNA"/>
</dbReference>
<evidence type="ECO:0000259" key="2">
    <source>
        <dbReference type="Pfam" id="PF14451"/>
    </source>
</evidence>